<comment type="caution">
    <text evidence="8">The sequence shown here is derived from an EMBL/GenBank/DDBJ whole genome shotgun (WGS) entry which is preliminary data.</text>
</comment>
<evidence type="ECO:0000256" key="4">
    <source>
        <dbReference type="ARBA" id="ARBA00023242"/>
    </source>
</evidence>
<dbReference type="SMART" id="SM00339">
    <property type="entry name" value="FH"/>
    <property type="match status" value="1"/>
</dbReference>
<feature type="DNA-binding region" description="Fork-head" evidence="5">
    <location>
        <begin position="84"/>
        <end position="169"/>
    </location>
</feature>
<evidence type="ECO:0000313" key="8">
    <source>
        <dbReference type="EMBL" id="KAI3527116.1"/>
    </source>
</evidence>
<dbReference type="Pfam" id="PF00250">
    <property type="entry name" value="Forkhead"/>
    <property type="match status" value="1"/>
</dbReference>
<dbReference type="OrthoDB" id="5954824at2759"/>
<dbReference type="InterPro" id="IPR045912">
    <property type="entry name" value="FOXJ2/3-like"/>
</dbReference>
<dbReference type="Gene3D" id="1.10.10.10">
    <property type="entry name" value="Winged helix-like DNA-binding domain superfamily/Winged helix DNA-binding domain"/>
    <property type="match status" value="1"/>
</dbReference>
<dbReference type="InterPro" id="IPR001766">
    <property type="entry name" value="Fork_head_dom"/>
</dbReference>
<keyword evidence="2 5" id="KW-0238">DNA-binding</keyword>
<protein>
    <recommendedName>
        <fullName evidence="7">Fork-head domain-containing protein</fullName>
    </recommendedName>
</protein>
<dbReference type="AlphaFoldDB" id="A0A9P9WZ79"/>
<dbReference type="GO" id="GO:0000981">
    <property type="term" value="F:DNA-binding transcription factor activity, RNA polymerase II-specific"/>
    <property type="evidence" value="ECO:0007669"/>
    <property type="project" value="TreeGrafter"/>
</dbReference>
<name>A0A9P9WZ79_9PEZI</name>
<evidence type="ECO:0000256" key="1">
    <source>
        <dbReference type="ARBA" id="ARBA00023015"/>
    </source>
</evidence>
<feature type="domain" description="Fork-head" evidence="7">
    <location>
        <begin position="84"/>
        <end position="169"/>
    </location>
</feature>
<dbReference type="PROSITE" id="PS50039">
    <property type="entry name" value="FORK_HEAD_3"/>
    <property type="match status" value="1"/>
</dbReference>
<evidence type="ECO:0000256" key="2">
    <source>
        <dbReference type="ARBA" id="ARBA00023125"/>
    </source>
</evidence>
<reference evidence="8" key="1">
    <citation type="submission" date="2019-01" db="EMBL/GenBank/DDBJ databases">
        <title>Colletotrichum abscissum LGMF1257.</title>
        <authorList>
            <person name="Baroncelli R."/>
        </authorList>
    </citation>
    <scope>NUCLEOTIDE SEQUENCE</scope>
    <source>
        <strain evidence="8">Ca142</strain>
    </source>
</reference>
<evidence type="ECO:0000259" key="7">
    <source>
        <dbReference type="PROSITE" id="PS50039"/>
    </source>
</evidence>
<evidence type="ECO:0000256" key="3">
    <source>
        <dbReference type="ARBA" id="ARBA00023163"/>
    </source>
</evidence>
<feature type="region of interest" description="Disordered" evidence="6">
    <location>
        <begin position="215"/>
        <end position="236"/>
    </location>
</feature>
<gene>
    <name evidence="8" type="ORF">CABS02_15440</name>
</gene>
<evidence type="ECO:0000256" key="5">
    <source>
        <dbReference type="PROSITE-ProRule" id="PRU00089"/>
    </source>
</evidence>
<keyword evidence="3" id="KW-0804">Transcription</keyword>
<evidence type="ECO:0000313" key="9">
    <source>
        <dbReference type="Proteomes" id="UP001056436"/>
    </source>
</evidence>
<organism evidence="8 9">
    <name type="scientific">Colletotrichum abscissum</name>
    <dbReference type="NCBI Taxonomy" id="1671311"/>
    <lineage>
        <taxon>Eukaryota</taxon>
        <taxon>Fungi</taxon>
        <taxon>Dikarya</taxon>
        <taxon>Ascomycota</taxon>
        <taxon>Pezizomycotina</taxon>
        <taxon>Sordariomycetes</taxon>
        <taxon>Hypocreomycetidae</taxon>
        <taxon>Glomerellales</taxon>
        <taxon>Glomerellaceae</taxon>
        <taxon>Colletotrichum</taxon>
        <taxon>Colletotrichum acutatum species complex</taxon>
    </lineage>
</organism>
<keyword evidence="4 5" id="KW-0539">Nucleus</keyword>
<feature type="compositionally biased region" description="Polar residues" evidence="6">
    <location>
        <begin position="33"/>
        <end position="56"/>
    </location>
</feature>
<dbReference type="InterPro" id="IPR036390">
    <property type="entry name" value="WH_DNA-bd_sf"/>
</dbReference>
<comment type="subcellular location">
    <subcellularLocation>
        <location evidence="5">Nucleus</location>
    </subcellularLocation>
</comment>
<proteinExistence type="predicted"/>
<dbReference type="PANTHER" id="PTHR46078">
    <property type="entry name" value="FORKHEAD BOX PROTEIN J2 FAMILY MEMBER"/>
    <property type="match status" value="1"/>
</dbReference>
<dbReference type="GO" id="GO:0000978">
    <property type="term" value="F:RNA polymerase II cis-regulatory region sequence-specific DNA binding"/>
    <property type="evidence" value="ECO:0007669"/>
    <property type="project" value="TreeGrafter"/>
</dbReference>
<dbReference type="GO" id="GO:0005634">
    <property type="term" value="C:nucleus"/>
    <property type="evidence" value="ECO:0007669"/>
    <property type="project" value="UniProtKB-SubCell"/>
</dbReference>
<dbReference type="EMBL" id="SDAQ01000343">
    <property type="protein sequence ID" value="KAI3527116.1"/>
    <property type="molecule type" value="Genomic_DNA"/>
</dbReference>
<feature type="compositionally biased region" description="Polar residues" evidence="6">
    <location>
        <begin position="219"/>
        <end position="236"/>
    </location>
</feature>
<dbReference type="SUPFAM" id="SSF46785">
    <property type="entry name" value="Winged helix' DNA-binding domain"/>
    <property type="match status" value="1"/>
</dbReference>
<sequence length="317" mass="34923">MDPVRTSLLPSECRSPRSPRPPHNRTSHEDESAGQSGRQSQPQPVPAQNGTPQPSCSVDPAFPRLPDTAIESSPTAGTWLDEGGQKMTYAQLIYIALHSTEKKAMGLGELYHWFEQNTRRANKGGEGWKNSVRSNLSVNKAFQRVERKGSLWQLAEAGLTDRRASRRKKAEGSYQWKISVASPPPSYAPTLQDHSKKNVSGSDCGDDGFWSFDGGFTSPESSQPESGTSTDYPTPVPMTSTQDGLEHMHDPLWAWNLDSGRYVHWPYCSCLCGRQQFCWTDVNDMLPLCAPTAFAPMLTSMGVGSSPPSETSVQWEA</sequence>
<dbReference type="Proteomes" id="UP001056436">
    <property type="component" value="Unassembled WGS sequence"/>
</dbReference>
<keyword evidence="9" id="KW-1185">Reference proteome</keyword>
<feature type="region of interest" description="Disordered" evidence="6">
    <location>
        <begin position="1"/>
        <end position="81"/>
    </location>
</feature>
<evidence type="ECO:0000256" key="6">
    <source>
        <dbReference type="SAM" id="MobiDB-lite"/>
    </source>
</evidence>
<dbReference type="InterPro" id="IPR036388">
    <property type="entry name" value="WH-like_DNA-bd_sf"/>
</dbReference>
<keyword evidence="1" id="KW-0805">Transcription regulation</keyword>
<accession>A0A9P9WZ79</accession>
<dbReference type="PANTHER" id="PTHR46078:SF2">
    <property type="entry name" value="FORK-HEAD DOMAIN-CONTAINING PROTEIN"/>
    <property type="match status" value="1"/>
</dbReference>